<dbReference type="AlphaFoldDB" id="A0A811RBG8"/>
<proteinExistence type="predicted"/>
<comment type="caution">
    <text evidence="2">The sequence shown here is derived from an EMBL/GenBank/DDBJ whole genome shotgun (WGS) entry which is preliminary data.</text>
</comment>
<evidence type="ECO:0000313" key="2">
    <source>
        <dbReference type="EMBL" id="CAD6267556.1"/>
    </source>
</evidence>
<keyword evidence="3" id="KW-1185">Reference proteome</keyword>
<dbReference type="Proteomes" id="UP000604825">
    <property type="component" value="Unassembled WGS sequence"/>
</dbReference>
<gene>
    <name evidence="2" type="ORF">NCGR_LOCUS50861</name>
</gene>
<sequence length="323" mass="36322">MTRNLISLSTLDLKGYRYSTGGRVMNVSIGSLVVMKGDLKSTNLYLLRGTTIVGNVATISKSSSDSDATKLWHMRLGHMSELGSAELSKRGILDGYNISSTIYLLLYVDDMLIAAKDKKEIAKLKARLNNEFEMKDLGAAKKILGMEIIRERHVEKLYLSQKGYINKVLRRFNMHEAKTVSTPLAAHFRLSVALCTQSDKDVEYMSKVPYSSAVGSLMYAMVCSRPNLSHALSVVSRYMANPNICKVLQMHVYNLEKSKIVLVGYVDSDYVGDFDKRRSLTGYVFTIGGCAIRWKASLQATVLYLQLKQSIWLFLRHEKKLFG</sequence>
<dbReference type="PANTHER" id="PTHR11439:SF491">
    <property type="entry name" value="INTEGRASE CATALYTIC DOMAIN-CONTAINING PROTEIN"/>
    <property type="match status" value="1"/>
</dbReference>
<reference evidence="2" key="1">
    <citation type="submission" date="2020-10" db="EMBL/GenBank/DDBJ databases">
        <authorList>
            <person name="Han B."/>
            <person name="Lu T."/>
            <person name="Zhao Q."/>
            <person name="Huang X."/>
            <person name="Zhao Y."/>
        </authorList>
    </citation>
    <scope>NUCLEOTIDE SEQUENCE</scope>
</reference>
<protein>
    <recommendedName>
        <fullName evidence="1">Reverse transcriptase Ty1/copia-type domain-containing protein</fullName>
    </recommendedName>
</protein>
<dbReference type="Pfam" id="PF07727">
    <property type="entry name" value="RVT_2"/>
    <property type="match status" value="1"/>
</dbReference>
<dbReference type="OrthoDB" id="785858at2759"/>
<evidence type="ECO:0000313" key="3">
    <source>
        <dbReference type="Proteomes" id="UP000604825"/>
    </source>
</evidence>
<accession>A0A811RBG8</accession>
<organism evidence="2 3">
    <name type="scientific">Miscanthus lutarioriparius</name>
    <dbReference type="NCBI Taxonomy" id="422564"/>
    <lineage>
        <taxon>Eukaryota</taxon>
        <taxon>Viridiplantae</taxon>
        <taxon>Streptophyta</taxon>
        <taxon>Embryophyta</taxon>
        <taxon>Tracheophyta</taxon>
        <taxon>Spermatophyta</taxon>
        <taxon>Magnoliopsida</taxon>
        <taxon>Liliopsida</taxon>
        <taxon>Poales</taxon>
        <taxon>Poaceae</taxon>
        <taxon>PACMAD clade</taxon>
        <taxon>Panicoideae</taxon>
        <taxon>Andropogonodae</taxon>
        <taxon>Andropogoneae</taxon>
        <taxon>Saccharinae</taxon>
        <taxon>Miscanthus</taxon>
    </lineage>
</organism>
<feature type="domain" description="Reverse transcriptase Ty1/copia-type" evidence="1">
    <location>
        <begin position="89"/>
        <end position="185"/>
    </location>
</feature>
<dbReference type="EMBL" id="CAJGYO010000014">
    <property type="protein sequence ID" value="CAD6267556.1"/>
    <property type="molecule type" value="Genomic_DNA"/>
</dbReference>
<dbReference type="InterPro" id="IPR013103">
    <property type="entry name" value="RVT_2"/>
</dbReference>
<name>A0A811RBG8_9POAL</name>
<dbReference type="PANTHER" id="PTHR11439">
    <property type="entry name" value="GAG-POL-RELATED RETROTRANSPOSON"/>
    <property type="match status" value="1"/>
</dbReference>
<evidence type="ECO:0000259" key="1">
    <source>
        <dbReference type="Pfam" id="PF07727"/>
    </source>
</evidence>